<evidence type="ECO:0000256" key="6">
    <source>
        <dbReference type="ARBA" id="ARBA00022840"/>
    </source>
</evidence>
<keyword evidence="6 11" id="KW-0067">ATP-binding</keyword>
<dbReference type="PRINTS" id="PR01041">
    <property type="entry name" value="TRNASYNTHMET"/>
</dbReference>
<evidence type="ECO:0000256" key="11">
    <source>
        <dbReference type="RuleBase" id="RU363039"/>
    </source>
</evidence>
<evidence type="ECO:0000256" key="4">
    <source>
        <dbReference type="ARBA" id="ARBA00022598"/>
    </source>
</evidence>
<evidence type="ECO:0000256" key="1">
    <source>
        <dbReference type="ARBA" id="ARBA00003314"/>
    </source>
</evidence>
<dbReference type="GO" id="GO:0006431">
    <property type="term" value="P:methionyl-tRNA aminoacylation"/>
    <property type="evidence" value="ECO:0007669"/>
    <property type="project" value="InterPro"/>
</dbReference>
<keyword evidence="5 11" id="KW-0547">Nucleotide-binding</keyword>
<dbReference type="InterPro" id="IPR041872">
    <property type="entry name" value="Anticodon_Met"/>
</dbReference>
<dbReference type="AlphaFoldDB" id="A0A1F8DTC7"/>
<evidence type="ECO:0000256" key="10">
    <source>
        <dbReference type="ARBA" id="ARBA00047364"/>
    </source>
</evidence>
<sequence length="489" mass="56094">MSKFYVTTAIDYVNAAPHIGHALEKIQADAIARHRRLKGDEVYFLTGTDEHGAKIARAAEVAGKEPLEFTNENAAHFQNLKTILNLSWDDFIRTSDRKRHWSGAQKLWLKLEEAGDLYKKKYRGLYCVGHEAFVTEKDLVNGKCKDHQKEPEIIEEENYFFRLSKYAKEIESKIKNNELRIIPESRKNEILSFISQGLEDVSFSRPRKDLSWGIPVPNDSEHTMYVWADALANYITAIGYADEDSRFLHWWPVDLHVIGKDILRFHAAIWPGMLLSAKLPLPKEIFVHGFITVENEKMSKTVGNIISPVELIKKYGTDPVRYYLLREIPTADDGDFSYRKFEQRYNGELANGLGNLVARSAALGEKISPIEFDFKKDIETAIKKESERVFAGYEKAIEEIRLNEALGLIWELISFSDRYINNKKPWELKGDALKQIVVNACYLIGAVTNLLEPFLPETAGKIREQISFSDSKIEIKKSAALFPRFEKQL</sequence>
<dbReference type="InterPro" id="IPR023457">
    <property type="entry name" value="Met-tRNA_synth_2"/>
</dbReference>
<keyword evidence="4 11" id="KW-0436">Ligase</keyword>
<dbReference type="Gene3D" id="3.40.50.620">
    <property type="entry name" value="HUPs"/>
    <property type="match status" value="1"/>
</dbReference>
<gene>
    <name evidence="13" type="ORF">A3A20_01825</name>
</gene>
<evidence type="ECO:0000256" key="9">
    <source>
        <dbReference type="ARBA" id="ARBA00030904"/>
    </source>
</evidence>
<dbReference type="GO" id="GO:0004825">
    <property type="term" value="F:methionine-tRNA ligase activity"/>
    <property type="evidence" value="ECO:0007669"/>
    <property type="project" value="UniProtKB-EC"/>
</dbReference>
<feature type="domain" description="Methionyl/Leucyl tRNA synthetase" evidence="12">
    <location>
        <begin position="136"/>
        <end position="360"/>
    </location>
</feature>
<organism evidence="13 14">
    <name type="scientific">Candidatus Wolfebacteria bacterium RIFCSPLOWO2_01_FULL_45_19</name>
    <dbReference type="NCBI Taxonomy" id="1802557"/>
    <lineage>
        <taxon>Bacteria</taxon>
        <taxon>Candidatus Wolfeibacteriota</taxon>
    </lineage>
</organism>
<reference evidence="13 14" key="1">
    <citation type="journal article" date="2016" name="Nat. Commun.">
        <title>Thousands of microbial genomes shed light on interconnected biogeochemical processes in an aquifer system.</title>
        <authorList>
            <person name="Anantharaman K."/>
            <person name="Brown C.T."/>
            <person name="Hug L.A."/>
            <person name="Sharon I."/>
            <person name="Castelle C.J."/>
            <person name="Probst A.J."/>
            <person name="Thomas B.C."/>
            <person name="Singh A."/>
            <person name="Wilkins M.J."/>
            <person name="Karaoz U."/>
            <person name="Brodie E.L."/>
            <person name="Williams K.H."/>
            <person name="Hubbard S.S."/>
            <person name="Banfield J.F."/>
        </authorList>
    </citation>
    <scope>NUCLEOTIDE SEQUENCE [LARGE SCALE GENOMIC DNA]</scope>
</reference>
<dbReference type="EMBL" id="MGIR01000001">
    <property type="protein sequence ID" value="OGM91656.1"/>
    <property type="molecule type" value="Genomic_DNA"/>
</dbReference>
<keyword evidence="8 11" id="KW-0030">Aminoacyl-tRNA synthetase</keyword>
<comment type="catalytic activity">
    <reaction evidence="10">
        <text>tRNA(Met) + L-methionine + ATP = L-methionyl-tRNA(Met) + AMP + diphosphate</text>
        <dbReference type="Rhea" id="RHEA:13481"/>
        <dbReference type="Rhea" id="RHEA-COMP:9667"/>
        <dbReference type="Rhea" id="RHEA-COMP:9698"/>
        <dbReference type="ChEBI" id="CHEBI:30616"/>
        <dbReference type="ChEBI" id="CHEBI:33019"/>
        <dbReference type="ChEBI" id="CHEBI:57844"/>
        <dbReference type="ChEBI" id="CHEBI:78442"/>
        <dbReference type="ChEBI" id="CHEBI:78530"/>
        <dbReference type="ChEBI" id="CHEBI:456215"/>
        <dbReference type="EC" id="6.1.1.10"/>
    </reaction>
</comment>
<name>A0A1F8DTC7_9BACT</name>
<dbReference type="CDD" id="cd07957">
    <property type="entry name" value="Anticodon_Ia_Met"/>
    <property type="match status" value="1"/>
</dbReference>
<dbReference type="NCBIfam" id="TIGR00398">
    <property type="entry name" value="metG"/>
    <property type="match status" value="1"/>
</dbReference>
<dbReference type="InterPro" id="IPR014729">
    <property type="entry name" value="Rossmann-like_a/b/a_fold"/>
</dbReference>
<accession>A0A1F8DTC7</accession>
<dbReference type="SUPFAM" id="SSF47323">
    <property type="entry name" value="Anticodon-binding domain of a subclass of class I aminoacyl-tRNA synthetases"/>
    <property type="match status" value="1"/>
</dbReference>
<dbReference type="Gene3D" id="2.170.220.10">
    <property type="match status" value="1"/>
</dbReference>
<dbReference type="Gene3D" id="1.10.730.10">
    <property type="entry name" value="Isoleucyl-tRNA Synthetase, Domain 1"/>
    <property type="match status" value="1"/>
</dbReference>
<evidence type="ECO:0000313" key="13">
    <source>
        <dbReference type="EMBL" id="OGM91656.1"/>
    </source>
</evidence>
<dbReference type="FunFam" id="2.170.220.10:FF:000001">
    <property type="entry name" value="methionine--tRNA ligase, mitochondrial"/>
    <property type="match status" value="1"/>
</dbReference>
<evidence type="ECO:0000313" key="14">
    <source>
        <dbReference type="Proteomes" id="UP000178946"/>
    </source>
</evidence>
<dbReference type="PANTHER" id="PTHR43326">
    <property type="entry name" value="METHIONYL-TRNA SYNTHETASE"/>
    <property type="match status" value="1"/>
</dbReference>
<evidence type="ECO:0000256" key="8">
    <source>
        <dbReference type="ARBA" id="ARBA00023146"/>
    </source>
</evidence>
<dbReference type="SUPFAM" id="SSF52374">
    <property type="entry name" value="Nucleotidylyl transferase"/>
    <property type="match status" value="1"/>
</dbReference>
<comment type="caution">
    <text evidence="13">The sequence shown here is derived from an EMBL/GenBank/DDBJ whole genome shotgun (WGS) entry which is preliminary data.</text>
</comment>
<dbReference type="Pfam" id="PF09334">
    <property type="entry name" value="tRNA-synt_1g"/>
    <property type="match status" value="1"/>
</dbReference>
<dbReference type="PANTHER" id="PTHR43326:SF1">
    <property type="entry name" value="METHIONINE--TRNA LIGASE, MITOCHONDRIAL"/>
    <property type="match status" value="1"/>
</dbReference>
<evidence type="ECO:0000256" key="5">
    <source>
        <dbReference type="ARBA" id="ARBA00022741"/>
    </source>
</evidence>
<dbReference type="InterPro" id="IPR014758">
    <property type="entry name" value="Met-tRNA_synth"/>
</dbReference>
<dbReference type="CDD" id="cd00814">
    <property type="entry name" value="MetRS_core"/>
    <property type="match status" value="1"/>
</dbReference>
<evidence type="ECO:0000256" key="3">
    <source>
        <dbReference type="ARBA" id="ARBA00018753"/>
    </source>
</evidence>
<comment type="similarity">
    <text evidence="11">Belongs to the class-I aminoacyl-tRNA synthetase family.</text>
</comment>
<dbReference type="InterPro" id="IPR015413">
    <property type="entry name" value="Methionyl/Leucyl_tRNA_Synth"/>
</dbReference>
<protein>
    <recommendedName>
        <fullName evidence="3">Methionine--tRNA ligase</fullName>
        <ecNumber evidence="2">6.1.1.10</ecNumber>
    </recommendedName>
    <alternativeName>
        <fullName evidence="9">Methionyl-tRNA synthetase</fullName>
    </alternativeName>
</protein>
<proteinExistence type="inferred from homology"/>
<evidence type="ECO:0000256" key="7">
    <source>
        <dbReference type="ARBA" id="ARBA00022917"/>
    </source>
</evidence>
<dbReference type="EC" id="6.1.1.10" evidence="2"/>
<dbReference type="InterPro" id="IPR033911">
    <property type="entry name" value="MetRS_core"/>
</dbReference>
<evidence type="ECO:0000259" key="12">
    <source>
        <dbReference type="Pfam" id="PF09334"/>
    </source>
</evidence>
<evidence type="ECO:0000256" key="2">
    <source>
        <dbReference type="ARBA" id="ARBA00012838"/>
    </source>
</evidence>
<keyword evidence="7 11" id="KW-0648">Protein biosynthesis</keyword>
<comment type="function">
    <text evidence="1">Is required not only for elongation of protein synthesis but also for the initiation of all mRNA translation through initiator tRNA(fMet) aminoacylation.</text>
</comment>
<dbReference type="Proteomes" id="UP000178946">
    <property type="component" value="Unassembled WGS sequence"/>
</dbReference>
<dbReference type="InterPro" id="IPR009080">
    <property type="entry name" value="tRNAsynth_Ia_anticodon-bd"/>
</dbReference>
<dbReference type="STRING" id="1802557.A3A20_01825"/>
<dbReference type="GO" id="GO:0005524">
    <property type="term" value="F:ATP binding"/>
    <property type="evidence" value="ECO:0007669"/>
    <property type="project" value="UniProtKB-KW"/>
</dbReference>